<proteinExistence type="predicted"/>
<accession>A0A0F7L8F6</accession>
<sequence>MVLLIADGTQKTLICVNKPFTKTFSINRQHCCIVLTKTFTAWIWRAERVI</sequence>
<name>A0A0F7L8F6_9VIRU</name>
<reference evidence="1" key="1">
    <citation type="journal article" date="2015" name="Front. Microbiol.">
        <title>Combining genomic sequencing methods to explore viral diversity and reveal potential virus-host interactions.</title>
        <authorList>
            <person name="Chow C.E."/>
            <person name="Winget D.M."/>
            <person name="White R.A.III."/>
            <person name="Hallam S.J."/>
            <person name="Suttle C.A."/>
        </authorList>
    </citation>
    <scope>NUCLEOTIDE SEQUENCE</scope>
    <source>
        <strain evidence="1">Oxic1_2</strain>
    </source>
</reference>
<evidence type="ECO:0000313" key="1">
    <source>
        <dbReference type="EMBL" id="AKH47707.1"/>
    </source>
</evidence>
<protein>
    <submittedName>
        <fullName evidence="1">Uncharacterized protein</fullName>
    </submittedName>
</protein>
<reference evidence="1" key="2">
    <citation type="submission" date="2015-03" db="EMBL/GenBank/DDBJ databases">
        <authorList>
            <person name="Chow C.-E.T."/>
            <person name="Winget D.M."/>
            <person name="White R.A.III."/>
            <person name="Hallam S.J."/>
            <person name="Suttle C.A."/>
        </authorList>
    </citation>
    <scope>NUCLEOTIDE SEQUENCE</scope>
    <source>
        <strain evidence="1">Oxic1_2</strain>
    </source>
</reference>
<organism evidence="1">
    <name type="scientific">uncultured marine virus</name>
    <dbReference type="NCBI Taxonomy" id="186617"/>
    <lineage>
        <taxon>Viruses</taxon>
        <taxon>environmental samples</taxon>
    </lineage>
</organism>
<dbReference type="EMBL" id="KR029597">
    <property type="protein sequence ID" value="AKH47707.1"/>
    <property type="molecule type" value="Genomic_DNA"/>
</dbReference>